<dbReference type="OrthoDB" id="2143914at2759"/>
<comment type="caution">
    <text evidence="2">The sequence shown here is derived from an EMBL/GenBank/DDBJ whole genome shotgun (WGS) entry which is preliminary data.</text>
</comment>
<name>A0A0G2J0N8_9EURO</name>
<feature type="compositionally biased region" description="Basic and acidic residues" evidence="1">
    <location>
        <begin position="1"/>
        <end position="16"/>
    </location>
</feature>
<dbReference type="EMBL" id="LCZI01001075">
    <property type="protein sequence ID" value="KKZ62499.1"/>
    <property type="molecule type" value="Genomic_DNA"/>
</dbReference>
<protein>
    <submittedName>
        <fullName evidence="2">Uncharacterized protein</fullName>
    </submittedName>
</protein>
<reference evidence="3" key="1">
    <citation type="journal article" date="2015" name="PLoS Genet.">
        <title>The dynamic genome and transcriptome of the human fungal pathogen Blastomyces and close relative Emmonsia.</title>
        <authorList>
            <person name="Munoz J.F."/>
            <person name="Gauthier G.M."/>
            <person name="Desjardins C.A."/>
            <person name="Gallo J.E."/>
            <person name="Holder J."/>
            <person name="Sullivan T.D."/>
            <person name="Marty A.J."/>
            <person name="Carmen J.C."/>
            <person name="Chen Z."/>
            <person name="Ding L."/>
            <person name="Gujja S."/>
            <person name="Magrini V."/>
            <person name="Misas E."/>
            <person name="Mitreva M."/>
            <person name="Priest M."/>
            <person name="Saif S."/>
            <person name="Whiston E.A."/>
            <person name="Young S."/>
            <person name="Zeng Q."/>
            <person name="Goldman W.E."/>
            <person name="Mardis E.R."/>
            <person name="Taylor J.W."/>
            <person name="McEwen J.G."/>
            <person name="Clay O.K."/>
            <person name="Klein B.S."/>
            <person name="Cuomo C.A."/>
        </authorList>
    </citation>
    <scope>NUCLEOTIDE SEQUENCE [LARGE SCALE GENOMIC DNA]</scope>
    <source>
        <strain evidence="3">UAMH 3008</strain>
    </source>
</reference>
<proteinExistence type="predicted"/>
<dbReference type="VEuPathDB" id="FungiDB:EMCG_03094"/>
<accession>A0A0G2J0N8</accession>
<evidence type="ECO:0000256" key="1">
    <source>
        <dbReference type="SAM" id="MobiDB-lite"/>
    </source>
</evidence>
<evidence type="ECO:0000313" key="3">
    <source>
        <dbReference type="Proteomes" id="UP000034164"/>
    </source>
</evidence>
<dbReference type="AlphaFoldDB" id="A0A0G2J0N8"/>
<dbReference type="Proteomes" id="UP000034164">
    <property type="component" value="Unassembled WGS sequence"/>
</dbReference>
<sequence>MFRDASDYQQGSKEKFSSWNGNAQMEDGLHMHNHQQLYPSQHRTEADMPCSRGVDEDPHGK</sequence>
<organism evidence="2 3">
    <name type="scientific">[Emmonsia] crescens</name>
    <dbReference type="NCBI Taxonomy" id="73230"/>
    <lineage>
        <taxon>Eukaryota</taxon>
        <taxon>Fungi</taxon>
        <taxon>Dikarya</taxon>
        <taxon>Ascomycota</taxon>
        <taxon>Pezizomycotina</taxon>
        <taxon>Eurotiomycetes</taxon>
        <taxon>Eurotiomycetidae</taxon>
        <taxon>Onygenales</taxon>
        <taxon>Ajellomycetaceae</taxon>
        <taxon>Emergomyces</taxon>
    </lineage>
</organism>
<evidence type="ECO:0000313" key="2">
    <source>
        <dbReference type="EMBL" id="KKZ62499.1"/>
    </source>
</evidence>
<gene>
    <name evidence="2" type="ORF">EMCG_03094</name>
</gene>
<feature type="region of interest" description="Disordered" evidence="1">
    <location>
        <begin position="1"/>
        <end position="61"/>
    </location>
</feature>